<comment type="caution">
    <text evidence="1">The sequence shown here is derived from an EMBL/GenBank/DDBJ whole genome shotgun (WGS) entry which is preliminary data.</text>
</comment>
<gene>
    <name evidence="1" type="ORF">P3W55_05660</name>
</gene>
<proteinExistence type="predicted"/>
<dbReference type="SUPFAM" id="SSF53686">
    <property type="entry name" value="Tryptophan synthase beta subunit-like PLP-dependent enzymes"/>
    <property type="match status" value="1"/>
</dbReference>
<feature type="non-terminal residue" evidence="1">
    <location>
        <position position="42"/>
    </location>
</feature>
<organism evidence="1 2">
    <name type="scientific">Pseudomonas citronellolis</name>
    <dbReference type="NCBI Taxonomy" id="53408"/>
    <lineage>
        <taxon>Bacteria</taxon>
        <taxon>Pseudomonadati</taxon>
        <taxon>Pseudomonadota</taxon>
        <taxon>Gammaproteobacteria</taxon>
        <taxon>Pseudomonadales</taxon>
        <taxon>Pseudomonadaceae</taxon>
        <taxon>Pseudomonas</taxon>
    </lineage>
</organism>
<protein>
    <submittedName>
        <fullName evidence="1">D-cysteine desulfhydrase</fullName>
    </submittedName>
</protein>
<dbReference type="Gene3D" id="3.40.50.1100">
    <property type="match status" value="1"/>
</dbReference>
<sequence>MSSLRDALARFPRLDLIGAPTPLDKLERLSAQLGRELFVKRD</sequence>
<dbReference type="EMBL" id="JARJLR010000112">
    <property type="protein sequence ID" value="MDF3841196.1"/>
    <property type="molecule type" value="Genomic_DNA"/>
</dbReference>
<reference evidence="1" key="1">
    <citation type="submission" date="2023-03" db="EMBL/GenBank/DDBJ databases">
        <title>Draft assemblies of triclosan tolerant bacteria isolated from returned activated sludge.</title>
        <authorList>
            <person name="Van Hamelsveld S."/>
        </authorList>
    </citation>
    <scope>NUCLEOTIDE SEQUENCE</scope>
    <source>
        <strain evidence="1">GW210015_S63</strain>
    </source>
</reference>
<name>A0AAW6P4B8_9PSED</name>
<dbReference type="InterPro" id="IPR036052">
    <property type="entry name" value="TrpB-like_PALP_sf"/>
</dbReference>
<evidence type="ECO:0000313" key="1">
    <source>
        <dbReference type="EMBL" id="MDF3841196.1"/>
    </source>
</evidence>
<dbReference type="Proteomes" id="UP001220662">
    <property type="component" value="Unassembled WGS sequence"/>
</dbReference>
<evidence type="ECO:0000313" key="2">
    <source>
        <dbReference type="Proteomes" id="UP001220662"/>
    </source>
</evidence>
<dbReference type="AlphaFoldDB" id="A0AAW6P4B8"/>
<accession>A0AAW6P4B8</accession>